<dbReference type="OrthoDB" id="9772660at2"/>
<sequence length="97" mass="11682">MNNGNRQKLRCQIYYLENLGRDIDIIELDNILDEIERVKEEEENCFENLKDGLKEFETGIEIQDNIDVFIEMFEMVEKLREYSVNLNEAIEYIRESI</sequence>
<protein>
    <submittedName>
        <fullName evidence="1">Uncharacterized protein</fullName>
    </submittedName>
</protein>
<dbReference type="Proteomes" id="UP000198597">
    <property type="component" value="Unassembled WGS sequence"/>
</dbReference>
<accession>A0A1H0S2N9</accession>
<proteinExistence type="predicted"/>
<organism evidence="1 2">
    <name type="scientific">Clostridium gasigenes</name>
    <dbReference type="NCBI Taxonomy" id="94869"/>
    <lineage>
        <taxon>Bacteria</taxon>
        <taxon>Bacillati</taxon>
        <taxon>Bacillota</taxon>
        <taxon>Clostridia</taxon>
        <taxon>Eubacteriales</taxon>
        <taxon>Clostridiaceae</taxon>
        <taxon>Clostridium</taxon>
    </lineage>
</organism>
<evidence type="ECO:0000313" key="1">
    <source>
        <dbReference type="EMBL" id="SDP36003.1"/>
    </source>
</evidence>
<keyword evidence="2" id="KW-1185">Reference proteome</keyword>
<reference evidence="1 2" key="1">
    <citation type="submission" date="2016-10" db="EMBL/GenBank/DDBJ databases">
        <authorList>
            <person name="de Groot N.N."/>
        </authorList>
    </citation>
    <scope>NUCLEOTIDE SEQUENCE [LARGE SCALE GENOMIC DNA]</scope>
    <source>
        <strain evidence="1 2">DSM 12272</strain>
    </source>
</reference>
<name>A0A1H0S2N9_9CLOT</name>
<evidence type="ECO:0000313" key="2">
    <source>
        <dbReference type="Proteomes" id="UP000198597"/>
    </source>
</evidence>
<dbReference type="AlphaFoldDB" id="A0A1H0S2N9"/>
<gene>
    <name evidence="1" type="ORF">SAMN04488529_104134</name>
</gene>
<dbReference type="RefSeq" id="WP_089968648.1">
    <property type="nucleotide sequence ID" value="NZ_FNJM01000004.1"/>
</dbReference>
<dbReference type="EMBL" id="FNJM01000004">
    <property type="protein sequence ID" value="SDP36003.1"/>
    <property type="molecule type" value="Genomic_DNA"/>
</dbReference>
<dbReference type="STRING" id="94869.SAMN04488529_104134"/>